<protein>
    <submittedName>
        <fullName evidence="1">Uncharacterized protein</fullName>
    </submittedName>
</protein>
<proteinExistence type="predicted"/>
<name>A0ABR9AZA4_9BACL</name>
<dbReference type="SUPFAM" id="SSF50998">
    <property type="entry name" value="Quinoprotein alcohol dehydrogenase-like"/>
    <property type="match status" value="1"/>
</dbReference>
<evidence type="ECO:0000313" key="1">
    <source>
        <dbReference type="EMBL" id="MBD8499471.1"/>
    </source>
</evidence>
<reference evidence="1 2" key="1">
    <citation type="submission" date="2020-09" db="EMBL/GenBank/DDBJ databases">
        <title>Paenibacillus sp. CAU 1523 isolated from sand of Haeundae Beach.</title>
        <authorList>
            <person name="Kim W."/>
        </authorList>
    </citation>
    <scope>NUCLEOTIDE SEQUENCE [LARGE SCALE GENOMIC DNA]</scope>
    <source>
        <strain evidence="1 2">CAU 1523</strain>
    </source>
</reference>
<organism evidence="1 2">
    <name type="scientific">Paenibacillus arenosi</name>
    <dbReference type="NCBI Taxonomy" id="2774142"/>
    <lineage>
        <taxon>Bacteria</taxon>
        <taxon>Bacillati</taxon>
        <taxon>Bacillota</taxon>
        <taxon>Bacilli</taxon>
        <taxon>Bacillales</taxon>
        <taxon>Paenibacillaceae</taxon>
        <taxon>Paenibacillus</taxon>
    </lineage>
</organism>
<dbReference type="EMBL" id="JACYTN010000011">
    <property type="protein sequence ID" value="MBD8499471.1"/>
    <property type="molecule type" value="Genomic_DNA"/>
</dbReference>
<dbReference type="InterPro" id="IPR011047">
    <property type="entry name" value="Quinoprotein_ADH-like_sf"/>
</dbReference>
<keyword evidence="2" id="KW-1185">Reference proteome</keyword>
<comment type="caution">
    <text evidence="1">The sequence shown here is derived from an EMBL/GenBank/DDBJ whole genome shotgun (WGS) entry which is preliminary data.</text>
</comment>
<dbReference type="RefSeq" id="WP_192025802.1">
    <property type="nucleotide sequence ID" value="NZ_JACYTN010000011.1"/>
</dbReference>
<dbReference type="Proteomes" id="UP000634529">
    <property type="component" value="Unassembled WGS sequence"/>
</dbReference>
<evidence type="ECO:0000313" key="2">
    <source>
        <dbReference type="Proteomes" id="UP000634529"/>
    </source>
</evidence>
<accession>A0ABR9AZA4</accession>
<gene>
    <name evidence="1" type="ORF">IFO66_14335</name>
</gene>
<sequence>MMRERLRMLCTRLTLLVVITVFCIPVPTVSASSKGGTETYTIKKVDSSGKMKPAYYSTAWKFQFPKEWEIAATVVDKKRNMIIAMYAVKSKENELFSSTKNKEYGLASYDLTTGERVWKISLSGLFEGDFSTYTYMDELEIQHNGEIIITGYITREVQKMSETGDSYFQSETIGDAILTVQSATGKITRKIVTPVLENNDFTVKGPWLLSDGRLMTASSLDFDANKTLLRYYDSSGKLIKSVERNGHLAHFGNGEYVYIVKYEHDFNKLTVTVRDEVGKVLRNYTYNREQGKLKKNQVENAWKAEFLPDGKFVVSANIYKNTKEQPLLFKRISVFSKHGKRLWMHNVAASDSDQDSLYYTIIGGRLYVMNYKASTLAEIHNGKMLKPVKLGTGPLSEGMTILGEGMFYTQKRSHLDSKQNKDYYYVGAVKPIRNILQVTVPDHTRLVWADSTQVLLFNYTNNQMTLLRVK</sequence>